<gene>
    <name evidence="9" type="ORF">BGTH12_LOCUS6730</name>
</gene>
<sequence>MVRFEKTREQLMGCERDILDEDSIIHEAYANETLREEDYLHHPAPLVSLLTIAASISGFLFGYNIGVISSMPISIRTFLGYSLTVLDKSHTTSVSAFFALLGSPLAGFLADVWGRKKVALLANVVFAVGALIQASSFTIVELIFGRVVVGLEIGAASFVAPLYINKISPAPFRGRLVIMNILFITIGQVFAYIIG</sequence>
<dbReference type="PANTHER" id="PTHR48020:SF12">
    <property type="entry name" value="PROTON MYO-INOSITOL COTRANSPORTER"/>
    <property type="match status" value="1"/>
</dbReference>
<evidence type="ECO:0000256" key="4">
    <source>
        <dbReference type="ARBA" id="ARBA00022692"/>
    </source>
</evidence>
<dbReference type="PROSITE" id="PS00216">
    <property type="entry name" value="SUGAR_TRANSPORT_1"/>
    <property type="match status" value="1"/>
</dbReference>
<dbReference type="GO" id="GO:0005366">
    <property type="term" value="F:myo-inositol:proton symporter activity"/>
    <property type="evidence" value="ECO:0007669"/>
    <property type="project" value="TreeGrafter"/>
</dbReference>
<dbReference type="Gene3D" id="1.20.1250.20">
    <property type="entry name" value="MFS general substrate transporter like domains"/>
    <property type="match status" value="1"/>
</dbReference>
<evidence type="ECO:0000256" key="2">
    <source>
        <dbReference type="ARBA" id="ARBA00010992"/>
    </source>
</evidence>
<feature type="domain" description="Major facilitator superfamily (MFS) profile" evidence="8">
    <location>
        <begin position="50"/>
        <end position="195"/>
    </location>
</feature>
<dbReference type="InterPro" id="IPR005829">
    <property type="entry name" value="Sugar_transporter_CS"/>
</dbReference>
<dbReference type="GO" id="GO:1904679">
    <property type="term" value="P:myo-inositol import across plasma membrane"/>
    <property type="evidence" value="ECO:0007669"/>
    <property type="project" value="TreeGrafter"/>
</dbReference>
<dbReference type="PRINTS" id="PR00171">
    <property type="entry name" value="SUGRTRNSPORT"/>
</dbReference>
<dbReference type="Proteomes" id="UP000683417">
    <property type="component" value="Unassembled WGS sequence"/>
</dbReference>
<accession>A0A9W4GH88</accession>
<dbReference type="InterPro" id="IPR036259">
    <property type="entry name" value="MFS_trans_sf"/>
</dbReference>
<reference evidence="9" key="1">
    <citation type="submission" date="2020-10" db="EMBL/GenBank/DDBJ databases">
        <authorList>
            <person name="Muller C M."/>
        </authorList>
    </citation>
    <scope>NUCLEOTIDE SEQUENCE</scope>
    <source>
        <strain evidence="9">THUN-12</strain>
    </source>
</reference>
<dbReference type="EMBL" id="CAJHIT010000009">
    <property type="protein sequence ID" value="CAD6505372.1"/>
    <property type="molecule type" value="Genomic_DNA"/>
</dbReference>
<dbReference type="SUPFAM" id="SSF103473">
    <property type="entry name" value="MFS general substrate transporter"/>
    <property type="match status" value="1"/>
</dbReference>
<dbReference type="GO" id="GO:0016020">
    <property type="term" value="C:membrane"/>
    <property type="evidence" value="ECO:0007669"/>
    <property type="project" value="UniProtKB-SubCell"/>
</dbReference>
<dbReference type="InterPro" id="IPR003663">
    <property type="entry name" value="Sugar/inositol_transpt"/>
</dbReference>
<feature type="transmembrane region" description="Helical" evidence="7">
    <location>
        <begin position="49"/>
        <end position="73"/>
    </location>
</feature>
<protein>
    <submittedName>
        <fullName evidence="9">BgTH12-00863</fullName>
    </submittedName>
</protein>
<dbReference type="InterPro" id="IPR005828">
    <property type="entry name" value="MFS_sugar_transport-like"/>
</dbReference>
<keyword evidence="4 7" id="KW-0812">Transmembrane</keyword>
<feature type="transmembrane region" description="Helical" evidence="7">
    <location>
        <begin position="120"/>
        <end position="137"/>
    </location>
</feature>
<keyword evidence="3" id="KW-0813">Transport</keyword>
<evidence type="ECO:0000256" key="1">
    <source>
        <dbReference type="ARBA" id="ARBA00004141"/>
    </source>
</evidence>
<evidence type="ECO:0000313" key="9">
    <source>
        <dbReference type="EMBL" id="CAD6505372.1"/>
    </source>
</evidence>
<dbReference type="Pfam" id="PF00083">
    <property type="entry name" value="Sugar_tr"/>
    <property type="match status" value="1"/>
</dbReference>
<evidence type="ECO:0000256" key="5">
    <source>
        <dbReference type="ARBA" id="ARBA00022989"/>
    </source>
</evidence>
<name>A0A9W4GH88_BLUGR</name>
<evidence type="ECO:0000256" key="3">
    <source>
        <dbReference type="ARBA" id="ARBA00022448"/>
    </source>
</evidence>
<comment type="subcellular location">
    <subcellularLocation>
        <location evidence="1">Membrane</location>
        <topology evidence="1">Multi-pass membrane protein</topology>
    </subcellularLocation>
</comment>
<feature type="transmembrane region" description="Helical" evidence="7">
    <location>
        <begin position="176"/>
        <end position="194"/>
    </location>
</feature>
<evidence type="ECO:0000313" key="10">
    <source>
        <dbReference type="Proteomes" id="UP000683417"/>
    </source>
</evidence>
<dbReference type="PANTHER" id="PTHR48020">
    <property type="entry name" value="PROTON MYO-INOSITOL COTRANSPORTER"/>
    <property type="match status" value="1"/>
</dbReference>
<evidence type="ECO:0000256" key="6">
    <source>
        <dbReference type="ARBA" id="ARBA00023136"/>
    </source>
</evidence>
<keyword evidence="5 7" id="KW-1133">Transmembrane helix</keyword>
<evidence type="ECO:0000259" key="8">
    <source>
        <dbReference type="PROSITE" id="PS50850"/>
    </source>
</evidence>
<dbReference type="InterPro" id="IPR050814">
    <property type="entry name" value="Myo-inositol_Transporter"/>
</dbReference>
<proteinExistence type="inferred from homology"/>
<dbReference type="AlphaFoldDB" id="A0A9W4GH88"/>
<dbReference type="InterPro" id="IPR020846">
    <property type="entry name" value="MFS_dom"/>
</dbReference>
<keyword evidence="6 7" id="KW-0472">Membrane</keyword>
<evidence type="ECO:0000256" key="7">
    <source>
        <dbReference type="SAM" id="Phobius"/>
    </source>
</evidence>
<comment type="similarity">
    <text evidence="2">Belongs to the major facilitator superfamily. Sugar transporter (TC 2.A.1.1) family.</text>
</comment>
<feature type="transmembrane region" description="Helical" evidence="7">
    <location>
        <begin position="143"/>
        <end position="164"/>
    </location>
</feature>
<organism evidence="9 10">
    <name type="scientific">Blumeria graminis f. sp. triticale</name>
    <dbReference type="NCBI Taxonomy" id="1689686"/>
    <lineage>
        <taxon>Eukaryota</taxon>
        <taxon>Fungi</taxon>
        <taxon>Dikarya</taxon>
        <taxon>Ascomycota</taxon>
        <taxon>Pezizomycotina</taxon>
        <taxon>Leotiomycetes</taxon>
        <taxon>Erysiphales</taxon>
        <taxon>Erysiphaceae</taxon>
        <taxon>Blumeria</taxon>
    </lineage>
</organism>
<dbReference type="PROSITE" id="PS50850">
    <property type="entry name" value="MFS"/>
    <property type="match status" value="1"/>
</dbReference>
<feature type="transmembrane region" description="Helical" evidence="7">
    <location>
        <begin position="93"/>
        <end position="113"/>
    </location>
</feature>
<comment type="caution">
    <text evidence="9">The sequence shown here is derived from an EMBL/GenBank/DDBJ whole genome shotgun (WGS) entry which is preliminary data.</text>
</comment>